<keyword evidence="10" id="KW-1185">Reference proteome</keyword>
<evidence type="ECO:0000256" key="4">
    <source>
        <dbReference type="ARBA" id="ARBA00014875"/>
    </source>
</evidence>
<reference evidence="9" key="1">
    <citation type="submission" date="2020-08" db="EMBL/GenBank/DDBJ databases">
        <title>Genome sequencing and assembly of the red palm weevil Rhynchophorus ferrugineus.</title>
        <authorList>
            <person name="Dias G.B."/>
            <person name="Bergman C.M."/>
            <person name="Manee M."/>
        </authorList>
    </citation>
    <scope>NUCLEOTIDE SEQUENCE</scope>
    <source>
        <strain evidence="9">AA-2017</strain>
        <tissue evidence="9">Whole larva</tissue>
    </source>
</reference>
<evidence type="ECO:0000259" key="8">
    <source>
        <dbReference type="Pfam" id="PF10075"/>
    </source>
</evidence>
<dbReference type="AlphaFoldDB" id="A0A834MDU9"/>
<evidence type="ECO:0000256" key="5">
    <source>
        <dbReference type="ARBA" id="ARBA00022490"/>
    </source>
</evidence>
<dbReference type="PANTHER" id="PTHR13339:SF0">
    <property type="entry name" value="COP9 SIGNALOSOME COMPLEX SUBUNIT 8"/>
    <property type="match status" value="1"/>
</dbReference>
<dbReference type="GO" id="GO:0010387">
    <property type="term" value="P:COP9 signalosome assembly"/>
    <property type="evidence" value="ECO:0007669"/>
    <property type="project" value="InterPro"/>
</dbReference>
<dbReference type="InterPro" id="IPR033464">
    <property type="entry name" value="CSN8_PSD8_EIF3K"/>
</dbReference>
<evidence type="ECO:0000256" key="2">
    <source>
        <dbReference type="ARBA" id="ARBA00004496"/>
    </source>
</evidence>
<dbReference type="OrthoDB" id="5351233at2759"/>
<dbReference type="InterPro" id="IPR033205">
    <property type="entry name" value="COP9_CSN8"/>
</dbReference>
<dbReference type="Proteomes" id="UP000625711">
    <property type="component" value="Unassembled WGS sequence"/>
</dbReference>
<protein>
    <recommendedName>
        <fullName evidence="4">COP9 signalosome complex subunit 8</fullName>
    </recommendedName>
</protein>
<comment type="subcellular location">
    <subcellularLocation>
        <location evidence="2">Cytoplasm</location>
    </subcellularLocation>
    <subcellularLocation>
        <location evidence="1">Nucleus</location>
    </subcellularLocation>
</comment>
<dbReference type="GO" id="GO:0005737">
    <property type="term" value="C:cytoplasm"/>
    <property type="evidence" value="ECO:0007669"/>
    <property type="project" value="UniProtKB-SubCell"/>
</dbReference>
<keyword evidence="5" id="KW-0963">Cytoplasm</keyword>
<dbReference type="GO" id="GO:0000338">
    <property type="term" value="P:protein deneddylation"/>
    <property type="evidence" value="ECO:0007669"/>
    <property type="project" value="InterPro"/>
</dbReference>
<keyword evidence="7" id="KW-0539">Nucleus</keyword>
<organism evidence="9 10">
    <name type="scientific">Rhynchophorus ferrugineus</name>
    <name type="common">Red palm weevil</name>
    <name type="synonym">Curculio ferrugineus</name>
    <dbReference type="NCBI Taxonomy" id="354439"/>
    <lineage>
        <taxon>Eukaryota</taxon>
        <taxon>Metazoa</taxon>
        <taxon>Ecdysozoa</taxon>
        <taxon>Arthropoda</taxon>
        <taxon>Hexapoda</taxon>
        <taxon>Insecta</taxon>
        <taxon>Pterygota</taxon>
        <taxon>Neoptera</taxon>
        <taxon>Endopterygota</taxon>
        <taxon>Coleoptera</taxon>
        <taxon>Polyphaga</taxon>
        <taxon>Cucujiformia</taxon>
        <taxon>Curculionidae</taxon>
        <taxon>Dryophthorinae</taxon>
        <taxon>Rhynchophorus</taxon>
    </lineage>
</organism>
<feature type="domain" description="CSN8/PSMD8/EIF3K" evidence="8">
    <location>
        <begin position="26"/>
        <end position="162"/>
    </location>
</feature>
<dbReference type="PANTHER" id="PTHR13339">
    <property type="entry name" value="COP9 SIGNALOSOME COMPLEX SUBUNIT 8"/>
    <property type="match status" value="1"/>
</dbReference>
<dbReference type="Pfam" id="PF10075">
    <property type="entry name" value="CSN8_PSD8_EIF3K"/>
    <property type="match status" value="1"/>
</dbReference>
<evidence type="ECO:0000256" key="7">
    <source>
        <dbReference type="ARBA" id="ARBA00023242"/>
    </source>
</evidence>
<dbReference type="GO" id="GO:0008180">
    <property type="term" value="C:COP9 signalosome"/>
    <property type="evidence" value="ECO:0007669"/>
    <property type="project" value="UniProtKB-KW"/>
</dbReference>
<keyword evidence="6" id="KW-0736">Signalosome</keyword>
<evidence type="ECO:0000256" key="3">
    <source>
        <dbReference type="ARBA" id="ARBA00008252"/>
    </source>
</evidence>
<evidence type="ECO:0000313" key="10">
    <source>
        <dbReference type="Proteomes" id="UP000625711"/>
    </source>
</evidence>
<sequence length="186" mass="21110">MVVNNIDKLIEDLERQELEAPTGIASPQVYSQLLAIYLYQNDLCNAKFLWKRIPLTVKNTNPELGEIWKVGQHLWKSDFTATYASLNGFNWSETVSEIMRNVQDVVRQRAVDLISQAYSSITLDTVASMTGLSVDVCAAACLERGWRVEPDTKMVYPVRKVSEPVVQPSSEDQLYKLTDFVSFLEN</sequence>
<gene>
    <name evidence="9" type="ORF">GWI33_008827</name>
</gene>
<evidence type="ECO:0000256" key="1">
    <source>
        <dbReference type="ARBA" id="ARBA00004123"/>
    </source>
</evidence>
<comment type="caution">
    <text evidence="9">The sequence shown here is derived from an EMBL/GenBank/DDBJ whole genome shotgun (WGS) entry which is preliminary data.</text>
</comment>
<dbReference type="FunFam" id="1.25.40.990:FF:000011">
    <property type="entry name" value="COP9 signalosome complex subunit 8-like Protein"/>
    <property type="match status" value="1"/>
</dbReference>
<name>A0A834MDU9_RHYFE</name>
<proteinExistence type="inferred from homology"/>
<evidence type="ECO:0000256" key="6">
    <source>
        <dbReference type="ARBA" id="ARBA00022790"/>
    </source>
</evidence>
<dbReference type="Gene3D" id="1.25.40.990">
    <property type="match status" value="1"/>
</dbReference>
<evidence type="ECO:0000313" key="9">
    <source>
        <dbReference type="EMBL" id="KAF7278056.1"/>
    </source>
</evidence>
<comment type="similarity">
    <text evidence="3">Belongs to the CSN8 family.</text>
</comment>
<accession>A0A834MDU9</accession>
<dbReference type="EMBL" id="JAACXV010000408">
    <property type="protein sequence ID" value="KAF7278056.1"/>
    <property type="molecule type" value="Genomic_DNA"/>
</dbReference>